<dbReference type="InterPro" id="IPR045584">
    <property type="entry name" value="Pilin-like"/>
</dbReference>
<dbReference type="NCBIfam" id="TIGR02532">
    <property type="entry name" value="IV_pilin_GFxxxE"/>
    <property type="match status" value="1"/>
</dbReference>
<dbReference type="PROSITE" id="PS00409">
    <property type="entry name" value="PROKAR_NTER_METHYL"/>
    <property type="match status" value="1"/>
</dbReference>
<gene>
    <name evidence="7" type="ORF">UY74_C0071G0001</name>
</gene>
<keyword evidence="2" id="KW-0488">Methylation</keyword>
<name>A0A0G1XE26_9BACT</name>
<dbReference type="GO" id="GO:0015628">
    <property type="term" value="P:protein secretion by the type II secretion system"/>
    <property type="evidence" value="ECO:0007669"/>
    <property type="project" value="InterPro"/>
</dbReference>
<dbReference type="InterPro" id="IPR012902">
    <property type="entry name" value="N_methyl_site"/>
</dbReference>
<dbReference type="Proteomes" id="UP000034445">
    <property type="component" value="Unassembled WGS sequence"/>
</dbReference>
<dbReference type="Pfam" id="PF07963">
    <property type="entry name" value="N_methyl"/>
    <property type="match status" value="1"/>
</dbReference>
<feature type="transmembrane region" description="Helical" evidence="6">
    <location>
        <begin position="12"/>
        <end position="36"/>
    </location>
</feature>
<keyword evidence="4 6" id="KW-1133">Transmembrane helix</keyword>
<dbReference type="EMBL" id="LCRF01000071">
    <property type="protein sequence ID" value="KKW29538.1"/>
    <property type="molecule type" value="Genomic_DNA"/>
</dbReference>
<dbReference type="GO" id="GO:0015627">
    <property type="term" value="C:type II protein secretion system complex"/>
    <property type="evidence" value="ECO:0007669"/>
    <property type="project" value="InterPro"/>
</dbReference>
<evidence type="ECO:0000256" key="1">
    <source>
        <dbReference type="ARBA" id="ARBA00004167"/>
    </source>
</evidence>
<accession>A0A0G1XE26</accession>
<evidence type="ECO:0000256" key="3">
    <source>
        <dbReference type="ARBA" id="ARBA00022692"/>
    </source>
</evidence>
<dbReference type="PRINTS" id="PR00885">
    <property type="entry name" value="BCTERIALGSPH"/>
</dbReference>
<dbReference type="AlphaFoldDB" id="A0A0G1XE26"/>
<dbReference type="GO" id="GO:0016020">
    <property type="term" value="C:membrane"/>
    <property type="evidence" value="ECO:0007669"/>
    <property type="project" value="UniProtKB-SubCell"/>
</dbReference>
<dbReference type="InterPro" id="IPR002416">
    <property type="entry name" value="T2SS_protein-GspH"/>
</dbReference>
<sequence length="68" mass="7587">MIAHTQKKGFTLIELLVVIAIIGFLSSVVLVSMGSTREKARDSKRMSDMRQIVSAQALFYANPANIRY</sequence>
<keyword evidence="5 6" id="KW-0472">Membrane</keyword>
<organism evidence="7 8">
    <name type="scientific">Candidatus Kaiserbacteria bacterium GW2011_GWC2_52_8b</name>
    <dbReference type="NCBI Taxonomy" id="1618676"/>
    <lineage>
        <taxon>Bacteria</taxon>
        <taxon>Candidatus Kaiseribacteriota</taxon>
    </lineage>
</organism>
<evidence type="ECO:0000256" key="5">
    <source>
        <dbReference type="ARBA" id="ARBA00023136"/>
    </source>
</evidence>
<protein>
    <submittedName>
        <fullName evidence="7">Uncharacterized protein</fullName>
    </submittedName>
</protein>
<evidence type="ECO:0000313" key="8">
    <source>
        <dbReference type="Proteomes" id="UP000034445"/>
    </source>
</evidence>
<dbReference type="Gene3D" id="3.30.700.10">
    <property type="entry name" value="Glycoprotein, Type 4 Pilin"/>
    <property type="match status" value="1"/>
</dbReference>
<dbReference type="PANTHER" id="PTHR30093:SF44">
    <property type="entry name" value="TYPE II SECRETION SYSTEM CORE PROTEIN G"/>
    <property type="match status" value="1"/>
</dbReference>
<dbReference type="PANTHER" id="PTHR30093">
    <property type="entry name" value="GENERAL SECRETION PATHWAY PROTEIN G"/>
    <property type="match status" value="1"/>
</dbReference>
<keyword evidence="3 6" id="KW-0812">Transmembrane</keyword>
<evidence type="ECO:0000256" key="2">
    <source>
        <dbReference type="ARBA" id="ARBA00022481"/>
    </source>
</evidence>
<evidence type="ECO:0000256" key="4">
    <source>
        <dbReference type="ARBA" id="ARBA00022989"/>
    </source>
</evidence>
<proteinExistence type="predicted"/>
<reference evidence="7 8" key="1">
    <citation type="journal article" date="2015" name="Nature">
        <title>rRNA introns, odd ribosomes, and small enigmatic genomes across a large radiation of phyla.</title>
        <authorList>
            <person name="Brown C.T."/>
            <person name="Hug L.A."/>
            <person name="Thomas B.C."/>
            <person name="Sharon I."/>
            <person name="Castelle C.J."/>
            <person name="Singh A."/>
            <person name="Wilkins M.J."/>
            <person name="Williams K.H."/>
            <person name="Banfield J.F."/>
        </authorList>
    </citation>
    <scope>NUCLEOTIDE SEQUENCE [LARGE SCALE GENOMIC DNA]</scope>
</reference>
<evidence type="ECO:0000313" key="7">
    <source>
        <dbReference type="EMBL" id="KKW29538.1"/>
    </source>
</evidence>
<evidence type="ECO:0000256" key="6">
    <source>
        <dbReference type="SAM" id="Phobius"/>
    </source>
</evidence>
<dbReference type="SUPFAM" id="SSF54523">
    <property type="entry name" value="Pili subunits"/>
    <property type="match status" value="1"/>
</dbReference>
<comment type="caution">
    <text evidence="7">The sequence shown here is derived from an EMBL/GenBank/DDBJ whole genome shotgun (WGS) entry which is preliminary data.</text>
</comment>
<feature type="non-terminal residue" evidence="7">
    <location>
        <position position="68"/>
    </location>
</feature>
<comment type="subcellular location">
    <subcellularLocation>
        <location evidence="1">Membrane</location>
        <topology evidence="1">Single-pass membrane protein</topology>
    </subcellularLocation>
</comment>